<dbReference type="EMBL" id="WSZM01000043">
    <property type="protein sequence ID" value="KAF4045507.1"/>
    <property type="molecule type" value="Genomic_DNA"/>
</dbReference>
<sequence>MISSKTALVKRISSFTNAVFDDIIAVVYRIYDHIQSLETCHHSTCCIHRDIGGRRDAVALLLALGSCGVS</sequence>
<accession>A0A833SC81</accession>
<reference evidence="1" key="1">
    <citation type="submission" date="2020-04" db="EMBL/GenBank/DDBJ databases">
        <title>Hybrid Assembly of Korean Phytophthora infestans isolates.</title>
        <authorList>
            <person name="Prokchorchik M."/>
            <person name="Lee Y."/>
            <person name="Seo J."/>
            <person name="Cho J.-H."/>
            <person name="Park Y.-E."/>
            <person name="Jang D.-C."/>
            <person name="Im J.-S."/>
            <person name="Choi J.-G."/>
            <person name="Park H.-J."/>
            <person name="Lee G.-B."/>
            <person name="Lee Y.-G."/>
            <person name="Hong S.-Y."/>
            <person name="Cho K."/>
            <person name="Sohn K.H."/>
        </authorList>
    </citation>
    <scope>NUCLEOTIDE SEQUENCE</scope>
    <source>
        <strain evidence="1">KR_1_A1</strain>
    </source>
</reference>
<evidence type="ECO:0000313" key="2">
    <source>
        <dbReference type="Proteomes" id="UP000602510"/>
    </source>
</evidence>
<name>A0A833SC81_PHYIN</name>
<dbReference type="AlphaFoldDB" id="A0A833SC81"/>
<comment type="caution">
    <text evidence="1">The sequence shown here is derived from an EMBL/GenBank/DDBJ whole genome shotgun (WGS) entry which is preliminary data.</text>
</comment>
<proteinExistence type="predicted"/>
<organism evidence="1 2">
    <name type="scientific">Phytophthora infestans</name>
    <name type="common">Potato late blight agent</name>
    <name type="synonym">Botrytis infestans</name>
    <dbReference type="NCBI Taxonomy" id="4787"/>
    <lineage>
        <taxon>Eukaryota</taxon>
        <taxon>Sar</taxon>
        <taxon>Stramenopiles</taxon>
        <taxon>Oomycota</taxon>
        <taxon>Peronosporomycetes</taxon>
        <taxon>Peronosporales</taxon>
        <taxon>Peronosporaceae</taxon>
        <taxon>Phytophthora</taxon>
    </lineage>
</organism>
<evidence type="ECO:0000313" key="1">
    <source>
        <dbReference type="EMBL" id="KAF4045507.1"/>
    </source>
</evidence>
<protein>
    <submittedName>
        <fullName evidence="1">Uncharacterized protein</fullName>
    </submittedName>
</protein>
<dbReference type="Proteomes" id="UP000602510">
    <property type="component" value="Unassembled WGS sequence"/>
</dbReference>
<keyword evidence="2" id="KW-1185">Reference proteome</keyword>
<gene>
    <name evidence="1" type="ORF">GN244_ATG01952</name>
</gene>